<feature type="compositionally biased region" description="Basic residues" evidence="1">
    <location>
        <begin position="23"/>
        <end position="45"/>
    </location>
</feature>
<dbReference type="AlphaFoldDB" id="A0A6J4SV06"/>
<feature type="region of interest" description="Disordered" evidence="1">
    <location>
        <begin position="1"/>
        <end position="102"/>
    </location>
</feature>
<feature type="compositionally biased region" description="Basic residues" evidence="1">
    <location>
        <begin position="1"/>
        <end position="11"/>
    </location>
</feature>
<feature type="non-terminal residue" evidence="2">
    <location>
        <position position="1"/>
    </location>
</feature>
<feature type="non-terminal residue" evidence="2">
    <location>
        <position position="102"/>
    </location>
</feature>
<evidence type="ECO:0000256" key="1">
    <source>
        <dbReference type="SAM" id="MobiDB-lite"/>
    </source>
</evidence>
<dbReference type="EMBL" id="CADCVM010000301">
    <property type="protein sequence ID" value="CAA9506182.1"/>
    <property type="molecule type" value="Genomic_DNA"/>
</dbReference>
<evidence type="ECO:0000313" key="2">
    <source>
        <dbReference type="EMBL" id="CAA9506182.1"/>
    </source>
</evidence>
<proteinExistence type="predicted"/>
<name>A0A6J4SV06_9ACTN</name>
<gene>
    <name evidence="2" type="ORF">AVDCRST_MAG05-2738</name>
</gene>
<reference evidence="2" key="1">
    <citation type="submission" date="2020-02" db="EMBL/GenBank/DDBJ databases">
        <authorList>
            <person name="Meier V. D."/>
        </authorList>
    </citation>
    <scope>NUCLEOTIDE SEQUENCE</scope>
    <source>
        <strain evidence="2">AVDCRST_MAG05</strain>
    </source>
</reference>
<protein>
    <submittedName>
        <fullName evidence="2">Uncharacterized protein</fullName>
    </submittedName>
</protein>
<sequence>GRLPRRARRSSHVPAAGGERGDTRRRRARRHRRLPRAVRWSRRPARGGPHGARPGVLRRRHHPQPHPHPHLGGDPDGGRNHRGAQAHILVPRPPRAGGTNTI</sequence>
<feature type="compositionally biased region" description="Basic residues" evidence="1">
    <location>
        <begin position="56"/>
        <end position="69"/>
    </location>
</feature>
<accession>A0A6J4SV06</accession>
<organism evidence="2">
    <name type="scientific">uncultured Rubrobacteraceae bacterium</name>
    <dbReference type="NCBI Taxonomy" id="349277"/>
    <lineage>
        <taxon>Bacteria</taxon>
        <taxon>Bacillati</taxon>
        <taxon>Actinomycetota</taxon>
        <taxon>Rubrobacteria</taxon>
        <taxon>Rubrobacterales</taxon>
        <taxon>Rubrobacteraceae</taxon>
        <taxon>environmental samples</taxon>
    </lineage>
</organism>